<keyword evidence="4" id="KW-0636">Prenylation</keyword>
<name>A0A8T0SNG8_PANVG</name>
<evidence type="ECO:0000256" key="6">
    <source>
        <dbReference type="SAM" id="MobiDB-lite"/>
    </source>
</evidence>
<keyword evidence="2" id="KW-0479">Metal-binding</keyword>
<evidence type="ECO:0000256" key="5">
    <source>
        <dbReference type="ARBA" id="ARBA00024045"/>
    </source>
</evidence>
<sequence>MATATRIELRLKMDLPDDRQKKKALKALSTFSGIDSIAMDSRAHKMTVIGCVDPVDVVCMLRKLRFAVRIVTVRPSEEPPPKMEPSPPPPKMEPSPSGVHVVFQSGYTPDLSRPGGVRKEKKDYYTPVEFTLEFLNLITNNFSEERIIDRGRYGAIYKGVRDNGECVAVKKLNLKPGLEGEEFINEFNKLEDPTPEHHPVSWSLPSYRTSAC</sequence>
<gene>
    <name evidence="8" type="ORF">PVAP13_5KG340214</name>
</gene>
<proteinExistence type="inferred from homology"/>
<evidence type="ECO:0000256" key="3">
    <source>
        <dbReference type="ARBA" id="ARBA00023288"/>
    </source>
</evidence>
<reference evidence="8" key="1">
    <citation type="submission" date="2020-05" db="EMBL/GenBank/DDBJ databases">
        <title>WGS assembly of Panicum virgatum.</title>
        <authorList>
            <person name="Lovell J.T."/>
            <person name="Jenkins J."/>
            <person name="Shu S."/>
            <person name="Juenger T.E."/>
            <person name="Schmutz J."/>
        </authorList>
    </citation>
    <scope>NUCLEOTIDE SEQUENCE</scope>
    <source>
        <strain evidence="8">AP13</strain>
    </source>
</reference>
<keyword evidence="9" id="KW-1185">Reference proteome</keyword>
<dbReference type="GO" id="GO:0046872">
    <property type="term" value="F:metal ion binding"/>
    <property type="evidence" value="ECO:0007669"/>
    <property type="project" value="UniProtKB-KW"/>
</dbReference>
<dbReference type="SUPFAM" id="SSF56112">
    <property type="entry name" value="Protein kinase-like (PK-like)"/>
    <property type="match status" value="1"/>
</dbReference>
<evidence type="ECO:0000259" key="7">
    <source>
        <dbReference type="PROSITE" id="PS50846"/>
    </source>
</evidence>
<evidence type="ECO:0000256" key="1">
    <source>
        <dbReference type="ARBA" id="ARBA00022481"/>
    </source>
</evidence>
<evidence type="ECO:0000256" key="2">
    <source>
        <dbReference type="ARBA" id="ARBA00022723"/>
    </source>
</evidence>
<dbReference type="InterPro" id="IPR006121">
    <property type="entry name" value="HMA_dom"/>
</dbReference>
<dbReference type="InterPro" id="IPR011009">
    <property type="entry name" value="Kinase-like_dom_sf"/>
</dbReference>
<feature type="domain" description="HMA" evidence="7">
    <location>
        <begin position="4"/>
        <end position="72"/>
    </location>
</feature>
<evidence type="ECO:0000313" key="8">
    <source>
        <dbReference type="EMBL" id="KAG2598563.1"/>
    </source>
</evidence>
<evidence type="ECO:0000256" key="4">
    <source>
        <dbReference type="ARBA" id="ARBA00023289"/>
    </source>
</evidence>
<keyword evidence="1" id="KW-0488">Methylation</keyword>
<dbReference type="PANTHER" id="PTHR45811:SF49">
    <property type="entry name" value="OS04G0667600 PROTEIN"/>
    <property type="match status" value="1"/>
</dbReference>
<dbReference type="Proteomes" id="UP000823388">
    <property type="component" value="Chromosome 5K"/>
</dbReference>
<dbReference type="Gene3D" id="3.30.70.100">
    <property type="match status" value="1"/>
</dbReference>
<dbReference type="Gene3D" id="3.30.200.20">
    <property type="entry name" value="Phosphorylase Kinase, domain 1"/>
    <property type="match status" value="1"/>
</dbReference>
<dbReference type="EMBL" id="CM029045">
    <property type="protein sequence ID" value="KAG2598563.1"/>
    <property type="molecule type" value="Genomic_DNA"/>
</dbReference>
<accession>A0A8T0SNG8</accession>
<dbReference type="AlphaFoldDB" id="A0A8T0SNG8"/>
<feature type="region of interest" description="Disordered" evidence="6">
    <location>
        <begin position="75"/>
        <end position="96"/>
    </location>
</feature>
<keyword evidence="3" id="KW-0449">Lipoprotein</keyword>
<comment type="similarity">
    <text evidence="5">Belongs to the HIPP family.</text>
</comment>
<comment type="caution">
    <text evidence="8">The sequence shown here is derived from an EMBL/GenBank/DDBJ whole genome shotgun (WGS) entry which is preliminary data.</text>
</comment>
<dbReference type="PROSITE" id="PS50846">
    <property type="entry name" value="HMA_2"/>
    <property type="match status" value="1"/>
</dbReference>
<evidence type="ECO:0000313" key="9">
    <source>
        <dbReference type="Proteomes" id="UP000823388"/>
    </source>
</evidence>
<dbReference type="PANTHER" id="PTHR45811">
    <property type="entry name" value="COPPER TRANSPORT PROTEIN FAMILY-RELATED"/>
    <property type="match status" value="1"/>
</dbReference>
<dbReference type="InterPro" id="IPR051863">
    <property type="entry name" value="HIPP"/>
</dbReference>
<protein>
    <recommendedName>
        <fullName evidence="7">HMA domain-containing protein</fullName>
    </recommendedName>
</protein>
<organism evidence="8 9">
    <name type="scientific">Panicum virgatum</name>
    <name type="common">Blackwell switchgrass</name>
    <dbReference type="NCBI Taxonomy" id="38727"/>
    <lineage>
        <taxon>Eukaryota</taxon>
        <taxon>Viridiplantae</taxon>
        <taxon>Streptophyta</taxon>
        <taxon>Embryophyta</taxon>
        <taxon>Tracheophyta</taxon>
        <taxon>Spermatophyta</taxon>
        <taxon>Magnoliopsida</taxon>
        <taxon>Liliopsida</taxon>
        <taxon>Poales</taxon>
        <taxon>Poaceae</taxon>
        <taxon>PACMAD clade</taxon>
        <taxon>Panicoideae</taxon>
        <taxon>Panicodae</taxon>
        <taxon>Paniceae</taxon>
        <taxon>Panicinae</taxon>
        <taxon>Panicum</taxon>
        <taxon>Panicum sect. Hiantes</taxon>
    </lineage>
</organism>
<feature type="compositionally biased region" description="Pro residues" evidence="6">
    <location>
        <begin position="82"/>
        <end position="93"/>
    </location>
</feature>